<dbReference type="InterPro" id="IPR020904">
    <property type="entry name" value="Sc_DH/Rdtase_CS"/>
</dbReference>
<comment type="caution">
    <text evidence="5">The sequence shown here is derived from an EMBL/GenBank/DDBJ whole genome shotgun (WGS) entry which is preliminary data.</text>
</comment>
<protein>
    <recommendedName>
        <fullName evidence="7">Oxidoreductase</fullName>
    </recommendedName>
</protein>
<keyword evidence="3" id="KW-0560">Oxidoreductase</keyword>
<keyword evidence="6" id="KW-1185">Reference proteome</keyword>
<dbReference type="GO" id="GO:0016491">
    <property type="term" value="F:oxidoreductase activity"/>
    <property type="evidence" value="ECO:0007669"/>
    <property type="project" value="UniProtKB-KW"/>
</dbReference>
<dbReference type="Pfam" id="PF00106">
    <property type="entry name" value="adh_short"/>
    <property type="match status" value="1"/>
</dbReference>
<reference evidence="5" key="1">
    <citation type="journal article" date="2021" name="Genome Biol. Evol.">
        <title>The assembled and annotated genome of the fairy-ring fungus Marasmius oreades.</title>
        <authorList>
            <person name="Hiltunen M."/>
            <person name="Ament-Velasquez S.L."/>
            <person name="Johannesson H."/>
        </authorList>
    </citation>
    <scope>NUCLEOTIDE SEQUENCE</scope>
    <source>
        <strain evidence="5">03SP1</strain>
    </source>
</reference>
<comment type="similarity">
    <text evidence="1 4">Belongs to the short-chain dehydrogenases/reductases (SDR) family.</text>
</comment>
<evidence type="ECO:0000313" key="5">
    <source>
        <dbReference type="EMBL" id="KAG7098971.1"/>
    </source>
</evidence>
<evidence type="ECO:0000256" key="3">
    <source>
        <dbReference type="ARBA" id="ARBA00023002"/>
    </source>
</evidence>
<dbReference type="CDD" id="cd05374">
    <property type="entry name" value="17beta-HSD-like_SDR_c"/>
    <property type="match status" value="1"/>
</dbReference>
<gene>
    <name evidence="5" type="ORF">E1B28_000858</name>
</gene>
<dbReference type="SUPFAM" id="SSF51735">
    <property type="entry name" value="NAD(P)-binding Rossmann-fold domains"/>
    <property type="match status" value="1"/>
</dbReference>
<dbReference type="PANTHER" id="PTHR44169:SF6">
    <property type="entry name" value="NADPH-DEPENDENT 1-ACYLDIHYDROXYACETONE PHOSPHATE REDUCTASE"/>
    <property type="match status" value="1"/>
</dbReference>
<dbReference type="PRINTS" id="PR00080">
    <property type="entry name" value="SDRFAMILY"/>
</dbReference>
<evidence type="ECO:0000256" key="1">
    <source>
        <dbReference type="ARBA" id="ARBA00006484"/>
    </source>
</evidence>
<sequence>MATSIVLVTGCSKGGIGFAFCEEFANKNCKVYATARALSKLEGLPENNIEKLELDVTSDSAVQDVVQKILEKEGKIDVLVNNAGMIAAGALMDQTSQQVLEAFDTNTFSVLRLARAVIPSMAARKSGIIVNISSVVEDVSTPWNGLYCATKAAVRAISEIISMECGPFNIQVVNVAPAAVTSMISENQLTKFTVPEGSLFSAYLPGMIKRINASQGPKSMETREFARRVVRRVLSRRPPLHLMEGGQNKWLFKILAWLPRKWVLWLMWRTYNKTE</sequence>
<dbReference type="RefSeq" id="XP_043015441.1">
    <property type="nucleotide sequence ID" value="XM_043146736.1"/>
</dbReference>
<dbReference type="Gene3D" id="3.40.50.720">
    <property type="entry name" value="NAD(P)-binding Rossmann-like Domain"/>
    <property type="match status" value="1"/>
</dbReference>
<evidence type="ECO:0000313" key="6">
    <source>
        <dbReference type="Proteomes" id="UP001049176"/>
    </source>
</evidence>
<evidence type="ECO:0000256" key="2">
    <source>
        <dbReference type="ARBA" id="ARBA00022857"/>
    </source>
</evidence>
<evidence type="ECO:0000256" key="4">
    <source>
        <dbReference type="RuleBase" id="RU000363"/>
    </source>
</evidence>
<dbReference type="PRINTS" id="PR00081">
    <property type="entry name" value="GDHRDH"/>
</dbReference>
<proteinExistence type="inferred from homology"/>
<keyword evidence="2" id="KW-0521">NADP</keyword>
<dbReference type="InterPro" id="IPR002347">
    <property type="entry name" value="SDR_fam"/>
</dbReference>
<organism evidence="5 6">
    <name type="scientific">Marasmius oreades</name>
    <name type="common">fairy-ring Marasmius</name>
    <dbReference type="NCBI Taxonomy" id="181124"/>
    <lineage>
        <taxon>Eukaryota</taxon>
        <taxon>Fungi</taxon>
        <taxon>Dikarya</taxon>
        <taxon>Basidiomycota</taxon>
        <taxon>Agaricomycotina</taxon>
        <taxon>Agaricomycetes</taxon>
        <taxon>Agaricomycetidae</taxon>
        <taxon>Agaricales</taxon>
        <taxon>Marasmiineae</taxon>
        <taxon>Marasmiaceae</taxon>
        <taxon>Marasmius</taxon>
    </lineage>
</organism>
<dbReference type="KEGG" id="more:E1B28_000858"/>
<dbReference type="AlphaFoldDB" id="A0A9P7V2A8"/>
<dbReference type="Proteomes" id="UP001049176">
    <property type="component" value="Chromosome 1"/>
</dbReference>
<dbReference type="GO" id="GO:0005783">
    <property type="term" value="C:endoplasmic reticulum"/>
    <property type="evidence" value="ECO:0007669"/>
    <property type="project" value="TreeGrafter"/>
</dbReference>
<accession>A0A9P7V2A8</accession>
<dbReference type="OrthoDB" id="2102561at2759"/>
<dbReference type="InterPro" id="IPR036291">
    <property type="entry name" value="NAD(P)-bd_dom_sf"/>
</dbReference>
<dbReference type="PANTHER" id="PTHR44169">
    <property type="entry name" value="NADPH-DEPENDENT 1-ACYLDIHYDROXYACETONE PHOSPHATE REDUCTASE"/>
    <property type="match status" value="1"/>
</dbReference>
<name>A0A9P7V2A8_9AGAR</name>
<dbReference type="GeneID" id="66069934"/>
<dbReference type="PROSITE" id="PS00061">
    <property type="entry name" value="ADH_SHORT"/>
    <property type="match status" value="1"/>
</dbReference>
<evidence type="ECO:0008006" key="7">
    <source>
        <dbReference type="Google" id="ProtNLM"/>
    </source>
</evidence>
<dbReference type="EMBL" id="CM032181">
    <property type="protein sequence ID" value="KAG7098971.1"/>
    <property type="molecule type" value="Genomic_DNA"/>
</dbReference>